<sequence length="155" mass="16523">MAEDGAPGVVVVGVASGHFAMVEHWRPAAGRTFLEFPRGFGTPGGSDSADRAAITDARRELREETGLQGTQFQVLGRVWADSSLLQGHATVVGAALDRSASAAAHDTEIDALHWVPVHQVPSLMEAGVIADGLTLSAYALWSARRQPREDERALR</sequence>
<dbReference type="GO" id="GO:0016787">
    <property type="term" value="F:hydrolase activity"/>
    <property type="evidence" value="ECO:0007669"/>
    <property type="project" value="UniProtKB-KW"/>
</dbReference>
<evidence type="ECO:0000259" key="1">
    <source>
        <dbReference type="PROSITE" id="PS51462"/>
    </source>
</evidence>
<dbReference type="RefSeq" id="WP_227889877.1">
    <property type="nucleotide sequence ID" value="NZ_JAJFZQ010000003.1"/>
</dbReference>
<protein>
    <submittedName>
        <fullName evidence="2">NUDIX hydrolase</fullName>
    </submittedName>
</protein>
<organism evidence="2 3">
    <name type="scientific">Arthrobacter gengyunqii</name>
    <dbReference type="NCBI Taxonomy" id="2886940"/>
    <lineage>
        <taxon>Bacteria</taxon>
        <taxon>Bacillati</taxon>
        <taxon>Actinomycetota</taxon>
        <taxon>Actinomycetes</taxon>
        <taxon>Micrococcales</taxon>
        <taxon>Micrococcaceae</taxon>
        <taxon>Arthrobacter</taxon>
    </lineage>
</organism>
<dbReference type="PROSITE" id="PS51462">
    <property type="entry name" value="NUDIX"/>
    <property type="match status" value="1"/>
</dbReference>
<evidence type="ECO:0000313" key="3">
    <source>
        <dbReference type="Proteomes" id="UP001139168"/>
    </source>
</evidence>
<dbReference type="InterPro" id="IPR015797">
    <property type="entry name" value="NUDIX_hydrolase-like_dom_sf"/>
</dbReference>
<gene>
    <name evidence="2" type="ORF">LJ752_03090</name>
</gene>
<keyword evidence="3" id="KW-1185">Reference proteome</keyword>
<comment type="caution">
    <text evidence="2">The sequence shown here is derived from an EMBL/GenBank/DDBJ whole genome shotgun (WGS) entry which is preliminary data.</text>
</comment>
<dbReference type="InterPro" id="IPR000086">
    <property type="entry name" value="NUDIX_hydrolase_dom"/>
</dbReference>
<dbReference type="CDD" id="cd03424">
    <property type="entry name" value="NUDIX_ADPRase_Nudt5_UGPPase_Nudt14"/>
    <property type="match status" value="1"/>
</dbReference>
<dbReference type="Pfam" id="PF00293">
    <property type="entry name" value="NUDIX"/>
    <property type="match status" value="1"/>
</dbReference>
<dbReference type="Gene3D" id="3.90.79.10">
    <property type="entry name" value="Nucleoside Triphosphate Pyrophosphohydrolase"/>
    <property type="match status" value="1"/>
</dbReference>
<dbReference type="Proteomes" id="UP001139168">
    <property type="component" value="Unassembled WGS sequence"/>
</dbReference>
<evidence type="ECO:0000313" key="2">
    <source>
        <dbReference type="EMBL" id="MCC3265029.1"/>
    </source>
</evidence>
<dbReference type="SUPFAM" id="SSF55811">
    <property type="entry name" value="Nudix"/>
    <property type="match status" value="1"/>
</dbReference>
<reference evidence="2" key="1">
    <citation type="submission" date="2021-10" db="EMBL/GenBank/DDBJ databases">
        <title>Novel species in genus Arthrobacter.</title>
        <authorList>
            <person name="Liu Y."/>
        </authorList>
    </citation>
    <scope>NUCLEOTIDE SEQUENCE</scope>
    <source>
        <strain evidence="2">Zg-Y786</strain>
    </source>
</reference>
<dbReference type="EMBL" id="JAJFZQ010000003">
    <property type="protein sequence ID" value="MCC3265029.1"/>
    <property type="molecule type" value="Genomic_DNA"/>
</dbReference>
<proteinExistence type="predicted"/>
<accession>A0ABS8GEF3</accession>
<feature type="domain" description="Nudix hydrolase" evidence="1">
    <location>
        <begin position="1"/>
        <end position="137"/>
    </location>
</feature>
<keyword evidence="2" id="KW-0378">Hydrolase</keyword>
<name>A0ABS8GEF3_9MICC</name>